<reference evidence="12" key="1">
    <citation type="submission" date="2017-07" db="EMBL/GenBank/DDBJ databases">
        <title>Taro Niue Genome Assembly and Annotation.</title>
        <authorList>
            <person name="Atibalentja N."/>
            <person name="Keating K."/>
            <person name="Fields C.J."/>
        </authorList>
    </citation>
    <scope>NUCLEOTIDE SEQUENCE</scope>
    <source>
        <strain evidence="12">Niue_2</strain>
        <tissue evidence="12">Leaf</tissue>
    </source>
</reference>
<dbReference type="InterPro" id="IPR001611">
    <property type="entry name" value="Leu-rich_rpt"/>
</dbReference>
<dbReference type="EMBL" id="NMUH01000490">
    <property type="protein sequence ID" value="MQL80114.1"/>
    <property type="molecule type" value="Genomic_DNA"/>
</dbReference>
<evidence type="ECO:0000259" key="11">
    <source>
        <dbReference type="PROSITE" id="PS50011"/>
    </source>
</evidence>
<evidence type="ECO:0000256" key="1">
    <source>
        <dbReference type="ARBA" id="ARBA00004370"/>
    </source>
</evidence>
<dbReference type="InterPro" id="IPR003591">
    <property type="entry name" value="Leu-rich_rpt_typical-subtyp"/>
</dbReference>
<keyword evidence="7 10" id="KW-0472">Membrane</keyword>
<dbReference type="GO" id="GO:0004672">
    <property type="term" value="F:protein kinase activity"/>
    <property type="evidence" value="ECO:0007669"/>
    <property type="project" value="InterPro"/>
</dbReference>
<accession>A0A843UDW6</accession>
<dbReference type="PROSITE" id="PS50011">
    <property type="entry name" value="PROTEIN_KINASE_DOM"/>
    <property type="match status" value="1"/>
</dbReference>
<dbReference type="InterPro" id="IPR001245">
    <property type="entry name" value="Ser-Thr/Tyr_kinase_cat_dom"/>
</dbReference>
<dbReference type="Pfam" id="PF07714">
    <property type="entry name" value="PK_Tyr_Ser-Thr"/>
    <property type="match status" value="1"/>
</dbReference>
<evidence type="ECO:0000256" key="5">
    <source>
        <dbReference type="ARBA" id="ARBA00022737"/>
    </source>
</evidence>
<dbReference type="GO" id="GO:0005524">
    <property type="term" value="F:ATP binding"/>
    <property type="evidence" value="ECO:0007669"/>
    <property type="project" value="InterPro"/>
</dbReference>
<evidence type="ECO:0000256" key="9">
    <source>
        <dbReference type="SAM" id="MobiDB-lite"/>
    </source>
</evidence>
<evidence type="ECO:0000256" key="7">
    <source>
        <dbReference type="ARBA" id="ARBA00023136"/>
    </source>
</evidence>
<comment type="subcellular location">
    <subcellularLocation>
        <location evidence="1">Membrane</location>
    </subcellularLocation>
</comment>
<evidence type="ECO:0000256" key="3">
    <source>
        <dbReference type="ARBA" id="ARBA00022692"/>
    </source>
</evidence>
<dbReference type="OrthoDB" id="676979at2759"/>
<dbReference type="InterPro" id="IPR032675">
    <property type="entry name" value="LRR_dom_sf"/>
</dbReference>
<feature type="non-terminal residue" evidence="12">
    <location>
        <position position="1"/>
    </location>
</feature>
<feature type="region of interest" description="Disordered" evidence="9">
    <location>
        <begin position="228"/>
        <end position="268"/>
    </location>
</feature>
<dbReference type="Pfam" id="PF00560">
    <property type="entry name" value="LRR_1"/>
    <property type="match status" value="2"/>
</dbReference>
<proteinExistence type="predicted"/>
<keyword evidence="3 10" id="KW-0812">Transmembrane</keyword>
<keyword evidence="4" id="KW-0732">Signal</keyword>
<dbReference type="Proteomes" id="UP000652761">
    <property type="component" value="Unassembled WGS sequence"/>
</dbReference>
<dbReference type="PANTHER" id="PTHR48007:SF22">
    <property type="entry name" value="PROTEIN STRUBBELIG-RECEPTOR FAMILY 3-LIKE ISOFORM X1"/>
    <property type="match status" value="1"/>
</dbReference>
<feature type="domain" description="Protein kinase" evidence="11">
    <location>
        <begin position="447"/>
        <end position="724"/>
    </location>
</feature>
<feature type="compositionally biased region" description="Pro residues" evidence="9">
    <location>
        <begin position="237"/>
        <end position="250"/>
    </location>
</feature>
<dbReference type="InterPro" id="IPR000719">
    <property type="entry name" value="Prot_kinase_dom"/>
</dbReference>
<dbReference type="PANTHER" id="PTHR48007">
    <property type="entry name" value="LEUCINE-RICH REPEAT RECEPTOR-LIKE PROTEIN KINASE PXC1"/>
    <property type="match status" value="1"/>
</dbReference>
<evidence type="ECO:0000256" key="10">
    <source>
        <dbReference type="SAM" id="Phobius"/>
    </source>
</evidence>
<name>A0A843UDW6_COLES</name>
<protein>
    <recommendedName>
        <fullName evidence="11">Protein kinase domain-containing protein</fullName>
    </recommendedName>
</protein>
<keyword evidence="6 10" id="KW-1133">Transmembrane helix</keyword>
<dbReference type="SUPFAM" id="SSF56112">
    <property type="entry name" value="Protein kinase-like (PK-like)"/>
    <property type="match status" value="1"/>
</dbReference>
<feature type="non-terminal residue" evidence="12">
    <location>
        <position position="756"/>
    </location>
</feature>
<dbReference type="FunFam" id="3.30.200.20:FF:000125">
    <property type="entry name" value="Protein STRUBBELIG-RECEPTOR FAMILY 8"/>
    <property type="match status" value="1"/>
</dbReference>
<gene>
    <name evidence="12" type="ORF">Taro_012563</name>
</gene>
<dbReference type="InterPro" id="IPR011009">
    <property type="entry name" value="Kinase-like_dom_sf"/>
</dbReference>
<dbReference type="InterPro" id="IPR046959">
    <property type="entry name" value="PRK1-6/SRF4-like"/>
</dbReference>
<dbReference type="FunFam" id="1.10.510.10:FF:000095">
    <property type="entry name" value="protein STRUBBELIG-RECEPTOR FAMILY 8"/>
    <property type="match status" value="1"/>
</dbReference>
<organism evidence="12 13">
    <name type="scientific">Colocasia esculenta</name>
    <name type="common">Wild taro</name>
    <name type="synonym">Arum esculentum</name>
    <dbReference type="NCBI Taxonomy" id="4460"/>
    <lineage>
        <taxon>Eukaryota</taxon>
        <taxon>Viridiplantae</taxon>
        <taxon>Streptophyta</taxon>
        <taxon>Embryophyta</taxon>
        <taxon>Tracheophyta</taxon>
        <taxon>Spermatophyta</taxon>
        <taxon>Magnoliopsida</taxon>
        <taxon>Liliopsida</taxon>
        <taxon>Araceae</taxon>
        <taxon>Aroideae</taxon>
        <taxon>Colocasieae</taxon>
        <taxon>Colocasia</taxon>
    </lineage>
</organism>
<dbReference type="Gene3D" id="3.80.10.10">
    <property type="entry name" value="Ribonuclease Inhibitor"/>
    <property type="match status" value="1"/>
</dbReference>
<dbReference type="FunFam" id="3.80.10.10:FF:000062">
    <property type="entry name" value="protein STRUBBELIG-RECEPTOR FAMILY 3"/>
    <property type="match status" value="1"/>
</dbReference>
<dbReference type="Gene3D" id="1.10.510.10">
    <property type="entry name" value="Transferase(Phosphotransferase) domain 1"/>
    <property type="match status" value="1"/>
</dbReference>
<feature type="transmembrane region" description="Helical" evidence="10">
    <location>
        <begin position="282"/>
        <end position="304"/>
    </location>
</feature>
<evidence type="ECO:0000256" key="2">
    <source>
        <dbReference type="ARBA" id="ARBA00022614"/>
    </source>
</evidence>
<keyword evidence="13" id="KW-1185">Reference proteome</keyword>
<sequence length="756" mass="83392">YALNNLYTSLGSPILPGWIPNAGDPCLEGWQGIQCVGPNITSIILNAANLGGELGDKLDRFSSIITIKSTSYHATLVRILDWILTLSKHAYAFVGKITFITTALVCSFLSANQFTGSIPSSLSALTSLTDMSLNNNMLSGALPNAFQSLTALINLDLSFNNLSSQLPPTMNSLSSLTTLHIQNNQLSGTLDVLHDLPLKDLNIENNLFSGRVPTNLYKIPTFKSNGNPFNTTISPSSSPPLPFSQPPVSPSTPSNSVREPSVDSVQGDNLPIKQKKLSTQRIIGCVFATVISVIILVLAVMLIANYCISRYQGGKSFAEELSKRQELGPMERHEVNTWKDHPSISKNEASKLKKVSAKRETEVKQEKHYEVDKINMSLPSAPDELVANPASTIEKMRAPSPEKHDFLTSVIKLNPPMPVAPRVVKPNIPMSVLSFSIGSLQQYTNSFSEENIIRDGLFGRVYQAELPDGNLSAIMKLDNANNALPEDGFYELVLRISGLRHPNIVELVGYCVEYGQRLLVYNYFSRMTLHDVLHSGDDLKKKLSWNARIQVALRAARALEYLHEACQPPAVHQNFESTNILLNEELDVCICDCGLGSLVSLNPIAQLSGRIQSFSYEAPEINYSGSYTEHSDVYSFGVVMLELLTGRKPYDSSQPRSEQYLVRWASSQFHDINMLTKMVDPSVDGKYPMKSLSRFADIISRCVQHTPEFRPVMSEVVQDLKRMVDGSTSHRAKLCNNGKQADQLHGCEAAVDLSVV</sequence>
<evidence type="ECO:0000256" key="6">
    <source>
        <dbReference type="ARBA" id="ARBA00022989"/>
    </source>
</evidence>
<keyword evidence="8" id="KW-0675">Receptor</keyword>
<comment type="caution">
    <text evidence="12">The sequence shown here is derived from an EMBL/GenBank/DDBJ whole genome shotgun (WGS) entry which is preliminary data.</text>
</comment>
<evidence type="ECO:0000256" key="8">
    <source>
        <dbReference type="ARBA" id="ARBA00023170"/>
    </source>
</evidence>
<evidence type="ECO:0000313" key="12">
    <source>
        <dbReference type="EMBL" id="MQL80114.1"/>
    </source>
</evidence>
<evidence type="ECO:0000313" key="13">
    <source>
        <dbReference type="Proteomes" id="UP000652761"/>
    </source>
</evidence>
<dbReference type="AlphaFoldDB" id="A0A843UDW6"/>
<dbReference type="GO" id="GO:0016020">
    <property type="term" value="C:membrane"/>
    <property type="evidence" value="ECO:0007669"/>
    <property type="project" value="UniProtKB-SubCell"/>
</dbReference>
<dbReference type="Gene3D" id="3.30.200.20">
    <property type="entry name" value="Phosphorylase Kinase, domain 1"/>
    <property type="match status" value="1"/>
</dbReference>
<keyword evidence="2" id="KW-0433">Leucine-rich repeat</keyword>
<evidence type="ECO:0000256" key="4">
    <source>
        <dbReference type="ARBA" id="ARBA00022729"/>
    </source>
</evidence>
<dbReference type="SMART" id="SM00369">
    <property type="entry name" value="LRR_TYP"/>
    <property type="match status" value="2"/>
</dbReference>
<keyword evidence="5" id="KW-0677">Repeat</keyword>
<dbReference type="SUPFAM" id="SSF52058">
    <property type="entry name" value="L domain-like"/>
    <property type="match status" value="1"/>
</dbReference>